<feature type="compositionally biased region" description="Low complexity" evidence="1">
    <location>
        <begin position="79"/>
        <end position="102"/>
    </location>
</feature>
<dbReference type="InterPro" id="IPR001387">
    <property type="entry name" value="Cro/C1-type_HTH"/>
</dbReference>
<proteinExistence type="predicted"/>
<evidence type="ECO:0000259" key="2">
    <source>
        <dbReference type="PROSITE" id="PS50943"/>
    </source>
</evidence>
<feature type="region of interest" description="Disordered" evidence="1">
    <location>
        <begin position="70"/>
        <end position="142"/>
    </location>
</feature>
<dbReference type="InterPro" id="IPR010982">
    <property type="entry name" value="Lambda_DNA-bd_dom_sf"/>
</dbReference>
<sequence>MDYPLKTLSQLRPILVGFRKKAGLTQKDVAARLGISQQSYAAFEANPEAASVERLVRVLRLVDVEIKLGAPEAKTSPVTAKATPRPAKAPAAAARMSSTAKPPAASKRTPTRTPTLTPTRTTPAAEAPQPQPATRRKPRENW</sequence>
<evidence type="ECO:0000313" key="4">
    <source>
        <dbReference type="Proteomes" id="UP000656319"/>
    </source>
</evidence>
<dbReference type="CDD" id="cd00093">
    <property type="entry name" value="HTH_XRE"/>
    <property type="match status" value="1"/>
</dbReference>
<dbReference type="SMART" id="SM00530">
    <property type="entry name" value="HTH_XRE"/>
    <property type="match status" value="1"/>
</dbReference>
<organism evidence="3 4">
    <name type="scientific">Paraburkholderia hiiakae</name>
    <dbReference type="NCBI Taxonomy" id="1081782"/>
    <lineage>
        <taxon>Bacteria</taxon>
        <taxon>Pseudomonadati</taxon>
        <taxon>Pseudomonadota</taxon>
        <taxon>Betaproteobacteria</taxon>
        <taxon>Burkholderiales</taxon>
        <taxon>Burkholderiaceae</taxon>
        <taxon>Paraburkholderia</taxon>
    </lineage>
</organism>
<protein>
    <recommendedName>
        <fullName evidence="2">HTH cro/C1-type domain-containing protein</fullName>
    </recommendedName>
</protein>
<keyword evidence="4" id="KW-1185">Reference proteome</keyword>
<dbReference type="RefSeq" id="WP_201697981.1">
    <property type="nucleotide sequence ID" value="NZ_CAJHCQ010000011.1"/>
</dbReference>
<gene>
    <name evidence="3" type="ORF">LMG27952_04368</name>
</gene>
<dbReference type="PROSITE" id="PS50943">
    <property type="entry name" value="HTH_CROC1"/>
    <property type="match status" value="1"/>
</dbReference>
<evidence type="ECO:0000313" key="3">
    <source>
        <dbReference type="EMBL" id="CAD6545786.1"/>
    </source>
</evidence>
<accession>A0ABN7I234</accession>
<dbReference type="EMBL" id="CAJHCQ010000011">
    <property type="protein sequence ID" value="CAD6545786.1"/>
    <property type="molecule type" value="Genomic_DNA"/>
</dbReference>
<feature type="domain" description="HTH cro/C1-type" evidence="2">
    <location>
        <begin position="15"/>
        <end position="69"/>
    </location>
</feature>
<dbReference type="Pfam" id="PF01381">
    <property type="entry name" value="HTH_3"/>
    <property type="match status" value="1"/>
</dbReference>
<dbReference type="Gene3D" id="1.10.260.40">
    <property type="entry name" value="lambda repressor-like DNA-binding domains"/>
    <property type="match status" value="1"/>
</dbReference>
<dbReference type="Proteomes" id="UP000656319">
    <property type="component" value="Unassembled WGS sequence"/>
</dbReference>
<name>A0ABN7I234_9BURK</name>
<evidence type="ECO:0000256" key="1">
    <source>
        <dbReference type="SAM" id="MobiDB-lite"/>
    </source>
</evidence>
<reference evidence="3 4" key="1">
    <citation type="submission" date="2020-10" db="EMBL/GenBank/DDBJ databases">
        <authorList>
            <person name="Peeters C."/>
        </authorList>
    </citation>
    <scope>NUCLEOTIDE SEQUENCE [LARGE SCALE GENOMIC DNA]</scope>
    <source>
        <strain evidence="3 4">LMG 27952</strain>
    </source>
</reference>
<dbReference type="SUPFAM" id="SSF47413">
    <property type="entry name" value="lambda repressor-like DNA-binding domains"/>
    <property type="match status" value="1"/>
</dbReference>
<comment type="caution">
    <text evidence="3">The sequence shown here is derived from an EMBL/GenBank/DDBJ whole genome shotgun (WGS) entry which is preliminary data.</text>
</comment>
<feature type="compositionally biased region" description="Low complexity" evidence="1">
    <location>
        <begin position="111"/>
        <end position="128"/>
    </location>
</feature>